<proteinExistence type="predicted"/>
<keyword evidence="4" id="KW-1185">Reference proteome</keyword>
<feature type="transmembrane region" description="Helical" evidence="2">
    <location>
        <begin position="119"/>
        <end position="138"/>
    </location>
</feature>
<accession>A0A2X0MCK2</accession>
<reference evidence="3 4" key="1">
    <citation type="submission" date="2016-11" db="EMBL/GenBank/DDBJ databases">
        <authorList>
            <person name="Jaros S."/>
            <person name="Januszkiewicz K."/>
            <person name="Wedrychowicz H."/>
        </authorList>
    </citation>
    <scope>NUCLEOTIDE SEQUENCE [LARGE SCALE GENOMIC DNA]</scope>
</reference>
<dbReference type="EMBL" id="FQNC01000048">
    <property type="protein sequence ID" value="SGY80024.1"/>
    <property type="molecule type" value="Genomic_DNA"/>
</dbReference>
<dbReference type="Proteomes" id="UP000249464">
    <property type="component" value="Unassembled WGS sequence"/>
</dbReference>
<evidence type="ECO:0000313" key="3">
    <source>
        <dbReference type="EMBL" id="SGY80024.1"/>
    </source>
</evidence>
<keyword evidence="2" id="KW-0472">Membrane</keyword>
<feature type="transmembrane region" description="Helical" evidence="2">
    <location>
        <begin position="158"/>
        <end position="180"/>
    </location>
</feature>
<organism evidence="3 4">
    <name type="scientific">Microbotryum silenes-dioicae</name>
    <dbReference type="NCBI Taxonomy" id="796604"/>
    <lineage>
        <taxon>Eukaryota</taxon>
        <taxon>Fungi</taxon>
        <taxon>Dikarya</taxon>
        <taxon>Basidiomycota</taxon>
        <taxon>Pucciniomycotina</taxon>
        <taxon>Microbotryomycetes</taxon>
        <taxon>Microbotryales</taxon>
        <taxon>Microbotryaceae</taxon>
        <taxon>Microbotryum</taxon>
    </lineage>
</organism>
<keyword evidence="2" id="KW-0812">Transmembrane</keyword>
<evidence type="ECO:0000313" key="4">
    <source>
        <dbReference type="Proteomes" id="UP000249464"/>
    </source>
</evidence>
<gene>
    <name evidence="3" type="primary">BQ5605_C008g05286</name>
    <name evidence="3" type="ORF">BQ5605_C008G05286</name>
</gene>
<keyword evidence="2" id="KW-1133">Transmembrane helix</keyword>
<feature type="transmembrane region" description="Helical" evidence="2">
    <location>
        <begin position="273"/>
        <end position="295"/>
    </location>
</feature>
<protein>
    <submittedName>
        <fullName evidence="3">BQ5605_C008g05286 protein</fullName>
    </submittedName>
</protein>
<evidence type="ECO:0000256" key="1">
    <source>
        <dbReference type="SAM" id="MobiDB-lite"/>
    </source>
</evidence>
<evidence type="ECO:0000256" key="2">
    <source>
        <dbReference type="SAM" id="Phobius"/>
    </source>
</evidence>
<feature type="region of interest" description="Disordered" evidence="1">
    <location>
        <begin position="509"/>
        <end position="528"/>
    </location>
</feature>
<dbReference type="AlphaFoldDB" id="A0A2X0MCK2"/>
<feature type="transmembrane region" description="Helical" evidence="2">
    <location>
        <begin position="192"/>
        <end position="213"/>
    </location>
</feature>
<sequence>MSEIQALLDTLQKTVGPENTLRWMTKSNADRCRLLEDGAPFYLAINNNQNPFPWGIKAAHDSIYPQMPPSFTRQLWWLVALFTVSMTMALVGLILRLAQGHFWIVHRMDSRITMPNISIQNSFWAFLYSLMSIIELVITSRIVSGSVYPSWYIGYQGFLPVVIFLGQYPEIWATASAWCMRKYGPHRDDSGLISACFTALPFLWPLVAVSPPIGFFSLAARALGGVHGGVGQCIVNLKAFESSWTSGATMDTDLAQLVQALQPLATIAAYAQIYAFWSRVAFRFVGSVLVITFMVRHARDRLWARDKTSRLRQLDVFLEQLYVIATVIEYSHLSRQVRNLRRKAGFGLAMAPNRKGLFPGKMDCAAQPSASTSAKFAVQIGSSNNDSTNTQLEQQARLMAWAISNRLLTAVPVSLMLSTNAALAFWSSVTPIKLSDNDGTIQIIGLVAAWINSICSTVVAVLILFRALSRSSTTTEAVKRLAPWLPLAPMSTASTGLMDMIGAQASPLSQNSAKKDLPPGSTAQVSVTSEGSEKITVVDQLQSGITGITIERYQQVLVD</sequence>
<name>A0A2X0MCK2_9BASI</name>
<feature type="transmembrane region" description="Helical" evidence="2">
    <location>
        <begin position="75"/>
        <end position="98"/>
    </location>
</feature>
<feature type="transmembrane region" description="Helical" evidence="2">
    <location>
        <begin position="441"/>
        <end position="465"/>
    </location>
</feature>
<feature type="transmembrane region" description="Helical" evidence="2">
    <location>
        <begin position="407"/>
        <end position="429"/>
    </location>
</feature>